<reference evidence="1" key="1">
    <citation type="journal article" date="2023" name="Nat. Commun.">
        <title>Diploid and tetraploid genomes of Acorus and the evolution of monocots.</title>
        <authorList>
            <person name="Ma L."/>
            <person name="Liu K.W."/>
            <person name="Li Z."/>
            <person name="Hsiao Y.Y."/>
            <person name="Qi Y."/>
            <person name="Fu T."/>
            <person name="Tang G.D."/>
            <person name="Zhang D."/>
            <person name="Sun W.H."/>
            <person name="Liu D.K."/>
            <person name="Li Y."/>
            <person name="Chen G.Z."/>
            <person name="Liu X.D."/>
            <person name="Liao X.Y."/>
            <person name="Jiang Y.T."/>
            <person name="Yu X."/>
            <person name="Hao Y."/>
            <person name="Huang J."/>
            <person name="Zhao X.W."/>
            <person name="Ke S."/>
            <person name="Chen Y.Y."/>
            <person name="Wu W.L."/>
            <person name="Hsu J.L."/>
            <person name="Lin Y.F."/>
            <person name="Huang M.D."/>
            <person name="Li C.Y."/>
            <person name="Huang L."/>
            <person name="Wang Z.W."/>
            <person name="Zhao X."/>
            <person name="Zhong W.Y."/>
            <person name="Peng D.H."/>
            <person name="Ahmad S."/>
            <person name="Lan S."/>
            <person name="Zhang J.S."/>
            <person name="Tsai W.C."/>
            <person name="Van de Peer Y."/>
            <person name="Liu Z.J."/>
        </authorList>
    </citation>
    <scope>NUCLEOTIDE SEQUENCE</scope>
    <source>
        <strain evidence="1">CP</strain>
    </source>
</reference>
<accession>A0AAV9CQA7</accession>
<comment type="caution">
    <text evidence="1">The sequence shown here is derived from an EMBL/GenBank/DDBJ whole genome shotgun (WGS) entry which is preliminary data.</text>
</comment>
<dbReference type="AlphaFoldDB" id="A0AAV9CQA7"/>
<sequence>MVVVVARWCDGCGGGGDDSVVTAASDGGVQACSKGGGGLVNKLSLTSLLAVGQILVPEPPPCTLSLATTTVSRAVGAGDLASSAAGTVEGGVPGGGLFSTDDELLLVKIVKVDIGSFPNE</sequence>
<gene>
    <name evidence="1" type="ORF">QJS10_CPB18g00258</name>
</gene>
<dbReference type="EMBL" id="JAUJYO010000018">
    <property type="protein sequence ID" value="KAK1290960.1"/>
    <property type="molecule type" value="Genomic_DNA"/>
</dbReference>
<organism evidence="1 2">
    <name type="scientific">Acorus calamus</name>
    <name type="common">Sweet flag</name>
    <dbReference type="NCBI Taxonomy" id="4465"/>
    <lineage>
        <taxon>Eukaryota</taxon>
        <taxon>Viridiplantae</taxon>
        <taxon>Streptophyta</taxon>
        <taxon>Embryophyta</taxon>
        <taxon>Tracheophyta</taxon>
        <taxon>Spermatophyta</taxon>
        <taxon>Magnoliopsida</taxon>
        <taxon>Liliopsida</taxon>
        <taxon>Acoraceae</taxon>
        <taxon>Acorus</taxon>
    </lineage>
</organism>
<protein>
    <submittedName>
        <fullName evidence="1">Uncharacterized protein</fullName>
    </submittedName>
</protein>
<name>A0AAV9CQA7_ACOCL</name>
<keyword evidence="2" id="KW-1185">Reference proteome</keyword>
<dbReference type="Proteomes" id="UP001180020">
    <property type="component" value="Unassembled WGS sequence"/>
</dbReference>
<proteinExistence type="predicted"/>
<evidence type="ECO:0000313" key="2">
    <source>
        <dbReference type="Proteomes" id="UP001180020"/>
    </source>
</evidence>
<evidence type="ECO:0000313" key="1">
    <source>
        <dbReference type="EMBL" id="KAK1290960.1"/>
    </source>
</evidence>
<reference evidence="1" key="2">
    <citation type="submission" date="2023-06" db="EMBL/GenBank/DDBJ databases">
        <authorList>
            <person name="Ma L."/>
            <person name="Liu K.-W."/>
            <person name="Li Z."/>
            <person name="Hsiao Y.-Y."/>
            <person name="Qi Y."/>
            <person name="Fu T."/>
            <person name="Tang G."/>
            <person name="Zhang D."/>
            <person name="Sun W.-H."/>
            <person name="Liu D.-K."/>
            <person name="Li Y."/>
            <person name="Chen G.-Z."/>
            <person name="Liu X.-D."/>
            <person name="Liao X.-Y."/>
            <person name="Jiang Y.-T."/>
            <person name="Yu X."/>
            <person name="Hao Y."/>
            <person name="Huang J."/>
            <person name="Zhao X.-W."/>
            <person name="Ke S."/>
            <person name="Chen Y.-Y."/>
            <person name="Wu W.-L."/>
            <person name="Hsu J.-L."/>
            <person name="Lin Y.-F."/>
            <person name="Huang M.-D."/>
            <person name="Li C.-Y."/>
            <person name="Huang L."/>
            <person name="Wang Z.-W."/>
            <person name="Zhao X."/>
            <person name="Zhong W.-Y."/>
            <person name="Peng D.-H."/>
            <person name="Ahmad S."/>
            <person name="Lan S."/>
            <person name="Zhang J.-S."/>
            <person name="Tsai W.-C."/>
            <person name="Van De Peer Y."/>
            <person name="Liu Z.-J."/>
        </authorList>
    </citation>
    <scope>NUCLEOTIDE SEQUENCE</scope>
    <source>
        <strain evidence="1">CP</strain>
        <tissue evidence="1">Leaves</tissue>
    </source>
</reference>